<gene>
    <name evidence="7" type="ORF">As57867_001471</name>
</gene>
<comment type="similarity">
    <text evidence="1">Belongs to the peptidase C2 family.</text>
</comment>
<evidence type="ECO:0000256" key="1">
    <source>
        <dbReference type="ARBA" id="ARBA00007623"/>
    </source>
</evidence>
<reference evidence="7" key="1">
    <citation type="submission" date="2019-06" db="EMBL/GenBank/DDBJ databases">
        <title>Genomics analysis of Aphanomyces spp. identifies a new class of oomycete effector associated with host adaptation.</title>
        <authorList>
            <person name="Gaulin E."/>
        </authorList>
    </citation>
    <scope>NUCLEOTIDE SEQUENCE</scope>
    <source>
        <strain evidence="7">CBS 578.67</strain>
    </source>
</reference>
<feature type="domain" description="Peptidase C2 calpain" evidence="6">
    <location>
        <begin position="11"/>
        <end position="161"/>
    </location>
</feature>
<dbReference type="PANTHER" id="PTHR10183:SF379">
    <property type="entry name" value="CALPAIN-5"/>
    <property type="match status" value="1"/>
</dbReference>
<feature type="non-terminal residue" evidence="7">
    <location>
        <position position="1"/>
    </location>
</feature>
<dbReference type="AlphaFoldDB" id="A0A6A4ZLD4"/>
<organism evidence="7">
    <name type="scientific">Aphanomyces stellatus</name>
    <dbReference type="NCBI Taxonomy" id="120398"/>
    <lineage>
        <taxon>Eukaryota</taxon>
        <taxon>Sar</taxon>
        <taxon>Stramenopiles</taxon>
        <taxon>Oomycota</taxon>
        <taxon>Saprolegniomycetes</taxon>
        <taxon>Saprolegniales</taxon>
        <taxon>Verrucalvaceae</taxon>
        <taxon>Aphanomyces</taxon>
    </lineage>
</organism>
<accession>A0A6A4ZLD4</accession>
<dbReference type="InterPro" id="IPR036213">
    <property type="entry name" value="Calpain_III_sf"/>
</dbReference>
<keyword evidence="3" id="KW-0378">Hydrolase</keyword>
<feature type="region of interest" description="Disordered" evidence="5">
    <location>
        <begin position="276"/>
        <end position="310"/>
    </location>
</feature>
<dbReference type="InterPro" id="IPR022683">
    <property type="entry name" value="Calpain_III"/>
</dbReference>
<comment type="caution">
    <text evidence="7">The sequence shown here is derived from an EMBL/GenBank/DDBJ whole genome shotgun (WGS) entry which is preliminary data.</text>
</comment>
<dbReference type="Gene3D" id="2.60.120.380">
    <property type="match status" value="2"/>
</dbReference>
<evidence type="ECO:0000259" key="6">
    <source>
        <dbReference type="SMART" id="SM00720"/>
    </source>
</evidence>
<dbReference type="Pfam" id="PF01067">
    <property type="entry name" value="Calpain_III"/>
    <property type="match status" value="2"/>
</dbReference>
<evidence type="ECO:0000256" key="3">
    <source>
        <dbReference type="ARBA" id="ARBA00022801"/>
    </source>
</evidence>
<dbReference type="OrthoDB" id="424753at2759"/>
<sequence length="545" mass="61033">LIFPQPPPSPPSNQVQAARKWTVEPESEPAWFLNPQYRIVVTEKTSVVISLLQRDFRVFGGDNYAINFVLLQVKKRSLQASMVWEFDRDAVVTEGHSYVAPSTTTTSVLDKSTVHPEREISKGNIVLEPDFAYILIPYTDHVGVEMEFFLRVFSPKPCQIDTLRPLHTLVVQGRWRVEEGAVNAGGPLCHNLTTGLSPPCEDTHGIDLVPGMENLTWCQNPQYVLRAAGELTKPLDIKLVLKRTGFKATAKGRSRDHQKDKTHLIGLTIVKPDAEETCESSNKKKQPEKTNFLGEPLLSPTKPKKSKAAVDATAKKTTLALPARKLLVKADEFCAISEYTSPQIACLFLRKVQPEWLGRGLVVVPTLGEARLEGGFDVEIHSDEPMTMEEIPNVMTQTIVGEWNEKKNTAGGSHLCVDWKKNPKLYLTLKCVRPAAVSIHLYRSEYEWRNKCKKDSVGAMMGFYLFQGLKLNRETSNVLVDGKPWTETDFVPLHHVAAPENLSLPPVFNESYVIMPTTWEPNKSGRFLLSVSADCEFTLQGEEDA</sequence>
<dbReference type="InterPro" id="IPR022682">
    <property type="entry name" value="Calpain_domain_III"/>
</dbReference>
<evidence type="ECO:0000256" key="5">
    <source>
        <dbReference type="SAM" id="MobiDB-lite"/>
    </source>
</evidence>
<keyword evidence="4" id="KW-0788">Thiol protease</keyword>
<keyword evidence="2" id="KW-0645">Protease</keyword>
<dbReference type="EMBL" id="VJMH01000119">
    <property type="protein sequence ID" value="KAF0718795.1"/>
    <property type="molecule type" value="Genomic_DNA"/>
</dbReference>
<dbReference type="GO" id="GO:0004198">
    <property type="term" value="F:calcium-dependent cysteine-type endopeptidase activity"/>
    <property type="evidence" value="ECO:0007669"/>
    <property type="project" value="InterPro"/>
</dbReference>
<protein>
    <recommendedName>
        <fullName evidence="6">Peptidase C2 calpain domain-containing protein</fullName>
    </recommendedName>
</protein>
<dbReference type="GO" id="GO:0006508">
    <property type="term" value="P:proteolysis"/>
    <property type="evidence" value="ECO:0007669"/>
    <property type="project" value="UniProtKB-KW"/>
</dbReference>
<evidence type="ECO:0000256" key="2">
    <source>
        <dbReference type="ARBA" id="ARBA00022670"/>
    </source>
</evidence>
<dbReference type="SUPFAM" id="SSF49758">
    <property type="entry name" value="Calpain large subunit, middle domain (domain III)"/>
    <property type="match status" value="3"/>
</dbReference>
<proteinExistence type="inferred from homology"/>
<name>A0A6A4ZLD4_9STRA</name>
<evidence type="ECO:0000313" key="7">
    <source>
        <dbReference type="EMBL" id="KAF0718795.1"/>
    </source>
</evidence>
<dbReference type="InterPro" id="IPR022684">
    <property type="entry name" value="Calpain_cysteine_protease"/>
</dbReference>
<dbReference type="SMART" id="SM00720">
    <property type="entry name" value="calpain_III"/>
    <property type="match status" value="1"/>
</dbReference>
<dbReference type="PANTHER" id="PTHR10183">
    <property type="entry name" value="CALPAIN"/>
    <property type="match status" value="1"/>
</dbReference>
<evidence type="ECO:0000256" key="4">
    <source>
        <dbReference type="ARBA" id="ARBA00022807"/>
    </source>
</evidence>